<feature type="compositionally biased region" description="Gly residues" evidence="7">
    <location>
        <begin position="214"/>
        <end position="226"/>
    </location>
</feature>
<comment type="caution">
    <text evidence="8">The sequence shown here is derived from an EMBL/GenBank/DDBJ whole genome shotgun (WGS) entry which is preliminary data.</text>
</comment>
<comment type="similarity">
    <text evidence="2 6">Belongs to the Mediator complex subunit 10 family.</text>
</comment>
<dbReference type="STRING" id="105984.A0A427Y6S6"/>
<evidence type="ECO:0000256" key="4">
    <source>
        <dbReference type="ARBA" id="ARBA00023163"/>
    </source>
</evidence>
<evidence type="ECO:0000256" key="3">
    <source>
        <dbReference type="ARBA" id="ARBA00023015"/>
    </source>
</evidence>
<evidence type="ECO:0000313" key="8">
    <source>
        <dbReference type="EMBL" id="RSH86756.1"/>
    </source>
</evidence>
<comment type="subcellular location">
    <subcellularLocation>
        <location evidence="1 6">Nucleus</location>
    </subcellularLocation>
</comment>
<evidence type="ECO:0000256" key="1">
    <source>
        <dbReference type="ARBA" id="ARBA00004123"/>
    </source>
</evidence>
<evidence type="ECO:0000256" key="7">
    <source>
        <dbReference type="SAM" id="MobiDB-lite"/>
    </source>
</evidence>
<proteinExistence type="inferred from homology"/>
<feature type="compositionally biased region" description="Pro residues" evidence="7">
    <location>
        <begin position="1"/>
        <end position="12"/>
    </location>
</feature>
<keyword evidence="5 6" id="KW-0539">Nucleus</keyword>
<feature type="compositionally biased region" description="Acidic residues" evidence="7">
    <location>
        <begin position="236"/>
        <end position="245"/>
    </location>
</feature>
<dbReference type="GO" id="GO:0006357">
    <property type="term" value="P:regulation of transcription by RNA polymerase II"/>
    <property type="evidence" value="ECO:0007669"/>
    <property type="project" value="InterPro"/>
</dbReference>
<keyword evidence="3 6" id="KW-0805">Transcription regulation</keyword>
<evidence type="ECO:0000256" key="2">
    <source>
        <dbReference type="ARBA" id="ARBA00005389"/>
    </source>
</evidence>
<keyword evidence="4 6" id="KW-0804">Transcription</keyword>
<feature type="region of interest" description="Disordered" evidence="7">
    <location>
        <begin position="214"/>
        <end position="305"/>
    </location>
</feature>
<dbReference type="OrthoDB" id="337270at2759"/>
<keyword evidence="9" id="KW-1185">Reference proteome</keyword>
<feature type="compositionally biased region" description="Basic and acidic residues" evidence="7">
    <location>
        <begin position="278"/>
        <end position="305"/>
    </location>
</feature>
<dbReference type="EMBL" id="RSCE01000002">
    <property type="protein sequence ID" value="RSH86756.1"/>
    <property type="molecule type" value="Genomic_DNA"/>
</dbReference>
<reference evidence="8 9" key="1">
    <citation type="submission" date="2018-11" db="EMBL/GenBank/DDBJ databases">
        <title>Genome sequence of Apiotrichum porosum DSM 27194.</title>
        <authorList>
            <person name="Aliyu H."/>
            <person name="Gorte O."/>
            <person name="Ochsenreither K."/>
        </authorList>
    </citation>
    <scope>NUCLEOTIDE SEQUENCE [LARGE SCALE GENOMIC DNA]</scope>
    <source>
        <strain evidence="8 9">DSM 27194</strain>
    </source>
</reference>
<dbReference type="InterPro" id="IPR019145">
    <property type="entry name" value="Mediator_Med10"/>
</dbReference>
<feature type="region of interest" description="Disordered" evidence="7">
    <location>
        <begin position="1"/>
        <end position="27"/>
    </location>
</feature>
<sequence length="305" mass="32245">MSAPHLPSPAPSPFTTNGSAPEDPARARAELEAQLLKLSQDLYEMEVCAGDVTPGREDMVPQYLEDLTSSAKINASFIALANMAPQITDTVPRTIVDHVDRYKNPHQYTKTALSRATGENQYALGRVLGLESFRRQLHDSVEEAFPGVPLPERRHHPIKPEPEPETQPNGVAEVTATGVNNAAANGTVGANGSGTNGNTGSIGSTSYGNTGYGHEQGGNGYGGGSAAGVSAAMEQTETEDTEETMEVVRIVEEEVERVERVERAEPGAGLGTDPASELGRRDGDGDHKGDKGTVEEDVVIKSDGL</sequence>
<protein>
    <recommendedName>
        <fullName evidence="6">Mediator of RNA polymerase II transcription subunit 10</fullName>
    </recommendedName>
    <alternativeName>
        <fullName evidence="6">Mediator complex subunit 10</fullName>
    </alternativeName>
</protein>
<organism evidence="8 9">
    <name type="scientific">Apiotrichum porosum</name>
    <dbReference type="NCBI Taxonomy" id="105984"/>
    <lineage>
        <taxon>Eukaryota</taxon>
        <taxon>Fungi</taxon>
        <taxon>Dikarya</taxon>
        <taxon>Basidiomycota</taxon>
        <taxon>Agaricomycotina</taxon>
        <taxon>Tremellomycetes</taxon>
        <taxon>Trichosporonales</taxon>
        <taxon>Trichosporonaceae</taxon>
        <taxon>Apiotrichum</taxon>
    </lineage>
</organism>
<dbReference type="GO" id="GO:0003712">
    <property type="term" value="F:transcription coregulator activity"/>
    <property type="evidence" value="ECO:0007669"/>
    <property type="project" value="InterPro"/>
</dbReference>
<name>A0A427Y6S6_9TREE</name>
<feature type="region of interest" description="Disordered" evidence="7">
    <location>
        <begin position="147"/>
        <end position="170"/>
    </location>
</feature>
<comment type="subunit">
    <text evidence="6">Component of the Mediator complex.</text>
</comment>
<dbReference type="Proteomes" id="UP000279236">
    <property type="component" value="Unassembled WGS sequence"/>
</dbReference>
<evidence type="ECO:0000256" key="6">
    <source>
        <dbReference type="RuleBase" id="RU364146"/>
    </source>
</evidence>
<dbReference type="AlphaFoldDB" id="A0A427Y6S6"/>
<accession>A0A427Y6S6</accession>
<gene>
    <name evidence="6" type="primary">MED10</name>
    <name evidence="8" type="ORF">EHS24_005028</name>
</gene>
<feature type="compositionally biased region" description="Basic and acidic residues" evidence="7">
    <location>
        <begin position="249"/>
        <end position="265"/>
    </location>
</feature>
<dbReference type="GO" id="GO:0016592">
    <property type="term" value="C:mediator complex"/>
    <property type="evidence" value="ECO:0007669"/>
    <property type="project" value="InterPro"/>
</dbReference>
<comment type="function">
    <text evidence="6">Component of the Mediator complex, a coactivator involved in the regulated transcription of nearly all RNA polymerase II-dependent genes. Mediator functions as a bridge to convey information from gene-specific regulatory proteins to the basal RNA polymerase II transcription machinery. Mediator is recruited to promoters by direct interactions with regulatory proteins and serves as a scaffold for the assembly of a functional preinitiation complex with RNA polymerase II and the general transcription factors.</text>
</comment>
<evidence type="ECO:0000256" key="5">
    <source>
        <dbReference type="ARBA" id="ARBA00023242"/>
    </source>
</evidence>
<evidence type="ECO:0000313" key="9">
    <source>
        <dbReference type="Proteomes" id="UP000279236"/>
    </source>
</evidence>
<dbReference type="Pfam" id="PF09748">
    <property type="entry name" value="Med10"/>
    <property type="match status" value="1"/>
</dbReference>
<keyword evidence="6" id="KW-0010">Activator</keyword>